<dbReference type="Proteomes" id="UP000245166">
    <property type="component" value="Unassembled WGS sequence"/>
</dbReference>
<dbReference type="SUPFAM" id="SSF63829">
    <property type="entry name" value="Calcium-dependent phosphotriesterase"/>
    <property type="match status" value="1"/>
</dbReference>
<accession>A0A2U1ZV92</accession>
<comment type="caution">
    <text evidence="3">The sequence shown here is derived from an EMBL/GenBank/DDBJ whole genome shotgun (WGS) entry which is preliminary data.</text>
</comment>
<gene>
    <name evidence="3" type="ORF">C8046_09455</name>
</gene>
<dbReference type="OrthoDB" id="134475at2"/>
<dbReference type="RefSeq" id="WP_109229224.1">
    <property type="nucleotide sequence ID" value="NZ_PYHR01000002.1"/>
</dbReference>
<proteinExistence type="predicted"/>
<evidence type="ECO:0000313" key="3">
    <source>
        <dbReference type="EMBL" id="PWD50842.1"/>
    </source>
</evidence>
<evidence type="ECO:0000256" key="2">
    <source>
        <dbReference type="SAM" id="SignalP"/>
    </source>
</evidence>
<feature type="compositionally biased region" description="Pro residues" evidence="1">
    <location>
        <begin position="312"/>
        <end position="322"/>
    </location>
</feature>
<protein>
    <recommendedName>
        <fullName evidence="5">SMP-30/Gluconolactonase/LRE-like region domain-containing protein</fullName>
    </recommendedName>
</protein>
<name>A0A2U1ZV92_9MICO</name>
<feature type="region of interest" description="Disordered" evidence="1">
    <location>
        <begin position="293"/>
        <end position="329"/>
    </location>
</feature>
<reference evidence="3 4" key="1">
    <citation type="submission" date="2018-03" db="EMBL/GenBank/DDBJ databases">
        <title>Genome assembly of novel Miniimonas species PCH200.</title>
        <authorList>
            <person name="Thakur V."/>
            <person name="Kumar V."/>
            <person name="Singh D."/>
        </authorList>
    </citation>
    <scope>NUCLEOTIDE SEQUENCE [LARGE SCALE GENOMIC DNA]</scope>
    <source>
        <strain evidence="3 4">PCH200</strain>
    </source>
</reference>
<keyword evidence="2" id="KW-0732">Signal</keyword>
<organism evidence="3 4">
    <name type="scientific">Serinibacter arcticus</name>
    <dbReference type="NCBI Taxonomy" id="1655435"/>
    <lineage>
        <taxon>Bacteria</taxon>
        <taxon>Bacillati</taxon>
        <taxon>Actinomycetota</taxon>
        <taxon>Actinomycetes</taxon>
        <taxon>Micrococcales</taxon>
        <taxon>Beutenbergiaceae</taxon>
        <taxon>Serinibacter</taxon>
    </lineage>
</organism>
<feature type="signal peptide" evidence="2">
    <location>
        <begin position="1"/>
        <end position="24"/>
    </location>
</feature>
<feature type="compositionally biased region" description="Gly residues" evidence="1">
    <location>
        <begin position="293"/>
        <end position="307"/>
    </location>
</feature>
<evidence type="ECO:0000313" key="4">
    <source>
        <dbReference type="Proteomes" id="UP000245166"/>
    </source>
</evidence>
<dbReference type="AlphaFoldDB" id="A0A2U1ZV92"/>
<evidence type="ECO:0008006" key="5">
    <source>
        <dbReference type="Google" id="ProtNLM"/>
    </source>
</evidence>
<keyword evidence="4" id="KW-1185">Reference proteome</keyword>
<feature type="chain" id="PRO_5015719885" description="SMP-30/Gluconolactonase/LRE-like region domain-containing protein" evidence="2">
    <location>
        <begin position="25"/>
        <end position="329"/>
    </location>
</feature>
<evidence type="ECO:0000256" key="1">
    <source>
        <dbReference type="SAM" id="MobiDB-lite"/>
    </source>
</evidence>
<dbReference type="EMBL" id="PYHR01000002">
    <property type="protein sequence ID" value="PWD50842.1"/>
    <property type="molecule type" value="Genomic_DNA"/>
</dbReference>
<sequence length="329" mass="32207">MASLATTAVVAAGLVSTTAAPAAAAPALKCLNTIYVTSSAGTIREVDLTTRSLVTAQPYAALPTGSGTTPNQIGIGAGGAIAMHGTSNSIVRYTPALDQTTVIAKPSGVGAGTVGAVNPLNGLFYYGAYTGNTLNLYVYNPASTTSTPGIVAAVTVNNAPGANGDIAFDEAGRLYIVAGDGATPFQAALYRANGTIPTTPSTPAATLTSTEISRGNNTGGTNGIAFASDGYLYISTGTAIRQLNPITGATVGTDISLPGAGITDLGTCAGPSTVTVGGTFPSGQANPNDGFTVGAGGNDYTGGGGTGTVPFPTSPTGPGAPPPRRRRAS</sequence>